<evidence type="ECO:0000313" key="2">
    <source>
        <dbReference type="EMBL" id="KAJ8433477.1"/>
    </source>
</evidence>
<gene>
    <name evidence="2" type="ORF">Cgig2_020649</name>
</gene>
<dbReference type="Proteomes" id="UP001153076">
    <property type="component" value="Unassembled WGS sequence"/>
</dbReference>
<protein>
    <recommendedName>
        <fullName evidence="4">DUF4283 domain-containing protein</fullName>
    </recommendedName>
</protein>
<sequence>MPNGTMLSKSPSPLASKIQNLVPIKGPFSKYVEFFNEHGQLIRQQVVFEWIPSKCAHCNMLGHTTKICKKKPGTRKEWRPIQKIPTTAQEDTSPTAMAPESNSDDTTTTLRSIHSYGQKISFQPYPRTPPTTLWLDLNNISHSMEDAWCLMGDFNTIQFKEDRIGGNEVQDHDLKELASPLETYELHELKSIGAYYSWTNKAIWS</sequence>
<dbReference type="InterPro" id="IPR036691">
    <property type="entry name" value="Endo/exonu/phosph_ase_sf"/>
</dbReference>
<feature type="region of interest" description="Disordered" evidence="1">
    <location>
        <begin position="85"/>
        <end position="108"/>
    </location>
</feature>
<name>A0A9Q1JYR5_9CARY</name>
<dbReference type="OrthoDB" id="1089417at2759"/>
<dbReference type="SUPFAM" id="SSF56219">
    <property type="entry name" value="DNase I-like"/>
    <property type="match status" value="1"/>
</dbReference>
<comment type="caution">
    <text evidence="2">The sequence shown here is derived from an EMBL/GenBank/DDBJ whole genome shotgun (WGS) entry which is preliminary data.</text>
</comment>
<reference evidence="2" key="1">
    <citation type="submission" date="2022-04" db="EMBL/GenBank/DDBJ databases">
        <title>Carnegiea gigantea Genome sequencing and assembly v2.</title>
        <authorList>
            <person name="Copetti D."/>
            <person name="Sanderson M.J."/>
            <person name="Burquez A."/>
            <person name="Wojciechowski M.F."/>
        </authorList>
    </citation>
    <scope>NUCLEOTIDE SEQUENCE</scope>
    <source>
        <strain evidence="2">SGP5-SGP5p</strain>
        <tissue evidence="2">Aerial part</tissue>
    </source>
</reference>
<dbReference type="AlphaFoldDB" id="A0A9Q1JYR5"/>
<evidence type="ECO:0008006" key="4">
    <source>
        <dbReference type="Google" id="ProtNLM"/>
    </source>
</evidence>
<keyword evidence="3" id="KW-1185">Reference proteome</keyword>
<organism evidence="2 3">
    <name type="scientific">Carnegiea gigantea</name>
    <dbReference type="NCBI Taxonomy" id="171969"/>
    <lineage>
        <taxon>Eukaryota</taxon>
        <taxon>Viridiplantae</taxon>
        <taxon>Streptophyta</taxon>
        <taxon>Embryophyta</taxon>
        <taxon>Tracheophyta</taxon>
        <taxon>Spermatophyta</taxon>
        <taxon>Magnoliopsida</taxon>
        <taxon>eudicotyledons</taxon>
        <taxon>Gunneridae</taxon>
        <taxon>Pentapetalae</taxon>
        <taxon>Caryophyllales</taxon>
        <taxon>Cactineae</taxon>
        <taxon>Cactaceae</taxon>
        <taxon>Cactoideae</taxon>
        <taxon>Echinocereeae</taxon>
        <taxon>Carnegiea</taxon>
    </lineage>
</organism>
<evidence type="ECO:0000313" key="3">
    <source>
        <dbReference type="Proteomes" id="UP001153076"/>
    </source>
</evidence>
<proteinExistence type="predicted"/>
<dbReference type="EMBL" id="JAKOGI010000536">
    <property type="protein sequence ID" value="KAJ8433477.1"/>
    <property type="molecule type" value="Genomic_DNA"/>
</dbReference>
<evidence type="ECO:0000256" key="1">
    <source>
        <dbReference type="SAM" id="MobiDB-lite"/>
    </source>
</evidence>
<accession>A0A9Q1JYR5</accession>